<evidence type="ECO:0000256" key="6">
    <source>
        <dbReference type="ARBA" id="ARBA00023004"/>
    </source>
</evidence>
<reference evidence="11 12" key="1">
    <citation type="journal article" date="2018" name="Nat. Ecol. Evol.">
        <title>Pezizomycetes genomes reveal the molecular basis of ectomycorrhizal truffle lifestyle.</title>
        <authorList>
            <person name="Murat C."/>
            <person name="Payen T."/>
            <person name="Noel B."/>
            <person name="Kuo A."/>
            <person name="Morin E."/>
            <person name="Chen J."/>
            <person name="Kohler A."/>
            <person name="Krizsan K."/>
            <person name="Balestrini R."/>
            <person name="Da Silva C."/>
            <person name="Montanini B."/>
            <person name="Hainaut M."/>
            <person name="Levati E."/>
            <person name="Barry K.W."/>
            <person name="Belfiori B."/>
            <person name="Cichocki N."/>
            <person name="Clum A."/>
            <person name="Dockter R.B."/>
            <person name="Fauchery L."/>
            <person name="Guy J."/>
            <person name="Iotti M."/>
            <person name="Le Tacon F."/>
            <person name="Lindquist E.A."/>
            <person name="Lipzen A."/>
            <person name="Malagnac F."/>
            <person name="Mello A."/>
            <person name="Molinier V."/>
            <person name="Miyauchi S."/>
            <person name="Poulain J."/>
            <person name="Riccioni C."/>
            <person name="Rubini A."/>
            <person name="Sitrit Y."/>
            <person name="Splivallo R."/>
            <person name="Traeger S."/>
            <person name="Wang M."/>
            <person name="Zifcakova L."/>
            <person name="Wipf D."/>
            <person name="Zambonelli A."/>
            <person name="Paolocci F."/>
            <person name="Nowrousian M."/>
            <person name="Ottonello S."/>
            <person name="Baldrian P."/>
            <person name="Spatafora J.W."/>
            <person name="Henrissat B."/>
            <person name="Nagy L.G."/>
            <person name="Aury J.M."/>
            <person name="Wincker P."/>
            <person name="Grigoriev I.V."/>
            <person name="Bonfante P."/>
            <person name="Martin F.M."/>
        </authorList>
    </citation>
    <scope>NUCLEOTIDE SEQUENCE [LARGE SCALE GENOMIC DNA]</scope>
    <source>
        <strain evidence="11 12">CCBAS932</strain>
    </source>
</reference>
<dbReference type="InParanoid" id="A0A3N4LCG8"/>
<dbReference type="PRINTS" id="PR01239">
    <property type="entry name" value="EP450IICYP52"/>
</dbReference>
<feature type="transmembrane region" description="Helical" evidence="10">
    <location>
        <begin position="6"/>
        <end position="26"/>
    </location>
</feature>
<dbReference type="EMBL" id="ML119112">
    <property type="protein sequence ID" value="RPB15695.1"/>
    <property type="molecule type" value="Genomic_DNA"/>
</dbReference>
<dbReference type="PANTHER" id="PTHR24287">
    <property type="entry name" value="P450, PUTATIVE (EUROFUNG)-RELATED"/>
    <property type="match status" value="1"/>
</dbReference>
<keyword evidence="12" id="KW-1185">Reference proteome</keyword>
<keyword evidence="7 9" id="KW-0503">Monooxygenase</keyword>
<dbReference type="SUPFAM" id="SSF48264">
    <property type="entry name" value="Cytochrome P450"/>
    <property type="match status" value="1"/>
</dbReference>
<evidence type="ECO:0000256" key="10">
    <source>
        <dbReference type="SAM" id="Phobius"/>
    </source>
</evidence>
<dbReference type="Proteomes" id="UP000277580">
    <property type="component" value="Unassembled WGS sequence"/>
</dbReference>
<dbReference type="PROSITE" id="PS00086">
    <property type="entry name" value="CYTOCHROME_P450"/>
    <property type="match status" value="1"/>
</dbReference>
<evidence type="ECO:0000256" key="4">
    <source>
        <dbReference type="ARBA" id="ARBA00022723"/>
    </source>
</evidence>
<comment type="cofactor">
    <cofactor evidence="1 8">
        <name>heme</name>
        <dbReference type="ChEBI" id="CHEBI:30413"/>
    </cofactor>
</comment>
<accession>A0A3N4LCG8</accession>
<sequence>MGMSTLIVQISAGLGLYIICLTFLALRRRFKNARFSREHGCLPPSQAPTDWTFNISRPFILSKVRKAHKFMPTQQESFHRNGNTFAFSIAGKRLIMTCEPENMKAILATQFKDFELGKLRHDNWGEVLGDGIFTVDGHQWEHSRAMLKPQFNKNQITDLEDLETHVQNLFSRLSLAENGGSVLNLHEYFLNFTLDFSTAFLFGKSVGSQLCQGQTSKFAQDLDYAQKVISFRVSLENFWWLYRPKKFTKAVADVQAFIGESVQQALDKQKSEKGKTSEKYVFLEALARETQDPVVLRDQMMNILVAGRDTTAGFLSWIVYSLARNPRVWDILRREILTDFGRDTPTYQQLKDAKYLKWVLNEVLRLYPLVPTNFRYANKNTTLPLGGGPDGLSPIFVEKGERCVYSVYSAHRRKDIYGEDADIFRPERWGEGKPRGWEFLPFNGGPRICLGRKCSLLYLCLALRGGGGVLHNPCTSCMIDHTPRSVRSILPSSLRFFRVTEGC</sequence>
<evidence type="ECO:0000256" key="2">
    <source>
        <dbReference type="ARBA" id="ARBA00010617"/>
    </source>
</evidence>
<dbReference type="Pfam" id="PF00067">
    <property type="entry name" value="p450"/>
    <property type="match status" value="1"/>
</dbReference>
<dbReference type="InterPro" id="IPR001128">
    <property type="entry name" value="Cyt_P450"/>
</dbReference>
<dbReference type="InterPro" id="IPR017972">
    <property type="entry name" value="Cyt_P450_CS"/>
</dbReference>
<organism evidence="11 12">
    <name type="scientific">Morchella conica CCBAS932</name>
    <dbReference type="NCBI Taxonomy" id="1392247"/>
    <lineage>
        <taxon>Eukaryota</taxon>
        <taxon>Fungi</taxon>
        <taxon>Dikarya</taxon>
        <taxon>Ascomycota</taxon>
        <taxon>Pezizomycotina</taxon>
        <taxon>Pezizomycetes</taxon>
        <taxon>Pezizales</taxon>
        <taxon>Morchellaceae</taxon>
        <taxon>Morchella</taxon>
    </lineage>
</organism>
<comment type="similarity">
    <text evidence="2 9">Belongs to the cytochrome P450 family.</text>
</comment>
<dbReference type="PRINTS" id="PR00464">
    <property type="entry name" value="EP450II"/>
</dbReference>
<evidence type="ECO:0000256" key="3">
    <source>
        <dbReference type="ARBA" id="ARBA00022617"/>
    </source>
</evidence>
<protein>
    <submittedName>
        <fullName evidence="11">Cytochrome P450</fullName>
    </submittedName>
</protein>
<dbReference type="InterPro" id="IPR002974">
    <property type="entry name" value="Cyt_P450_E_CYP52_ascomycetes"/>
</dbReference>
<dbReference type="GO" id="GO:0016712">
    <property type="term" value="F:oxidoreductase activity, acting on paired donors, with incorporation or reduction of molecular oxygen, reduced flavin or flavoprotein as one donor, and incorporation of one atom of oxygen"/>
    <property type="evidence" value="ECO:0007669"/>
    <property type="project" value="InterPro"/>
</dbReference>
<evidence type="ECO:0000256" key="9">
    <source>
        <dbReference type="RuleBase" id="RU000461"/>
    </source>
</evidence>
<proteinExistence type="inferred from homology"/>
<dbReference type="Gene3D" id="1.10.630.10">
    <property type="entry name" value="Cytochrome P450"/>
    <property type="match status" value="1"/>
</dbReference>
<dbReference type="OrthoDB" id="1470350at2759"/>
<dbReference type="GO" id="GO:0005506">
    <property type="term" value="F:iron ion binding"/>
    <property type="evidence" value="ECO:0007669"/>
    <property type="project" value="InterPro"/>
</dbReference>
<keyword evidence="6 8" id="KW-0408">Iron</keyword>
<keyword evidence="10" id="KW-0472">Membrane</keyword>
<feature type="binding site" description="axial binding residue" evidence="8">
    <location>
        <position position="449"/>
    </location>
    <ligand>
        <name>heme</name>
        <dbReference type="ChEBI" id="CHEBI:30413"/>
    </ligand>
    <ligandPart>
        <name>Fe</name>
        <dbReference type="ChEBI" id="CHEBI:18248"/>
    </ligandPart>
</feature>
<evidence type="ECO:0000256" key="5">
    <source>
        <dbReference type="ARBA" id="ARBA00023002"/>
    </source>
</evidence>
<evidence type="ECO:0000256" key="8">
    <source>
        <dbReference type="PIRSR" id="PIRSR602402-1"/>
    </source>
</evidence>
<dbReference type="InterPro" id="IPR047146">
    <property type="entry name" value="Cyt_P450_E_CYP52_fungi"/>
</dbReference>
<keyword evidence="3 8" id="KW-0349">Heme</keyword>
<dbReference type="STRING" id="1392247.A0A3N4LCG8"/>
<evidence type="ECO:0000256" key="1">
    <source>
        <dbReference type="ARBA" id="ARBA00001971"/>
    </source>
</evidence>
<dbReference type="AlphaFoldDB" id="A0A3N4LCG8"/>
<keyword evidence="10" id="KW-1133">Transmembrane helix</keyword>
<evidence type="ECO:0000256" key="7">
    <source>
        <dbReference type="ARBA" id="ARBA00023033"/>
    </source>
</evidence>
<dbReference type="InterPro" id="IPR002402">
    <property type="entry name" value="Cyt_P450_E_grp-II"/>
</dbReference>
<dbReference type="GO" id="GO:0020037">
    <property type="term" value="F:heme binding"/>
    <property type="evidence" value="ECO:0007669"/>
    <property type="project" value="InterPro"/>
</dbReference>
<dbReference type="PANTHER" id="PTHR24287:SF1">
    <property type="entry name" value="P450, PUTATIVE (EUROFUNG)-RELATED"/>
    <property type="match status" value="1"/>
</dbReference>
<evidence type="ECO:0000313" key="12">
    <source>
        <dbReference type="Proteomes" id="UP000277580"/>
    </source>
</evidence>
<dbReference type="FunCoup" id="A0A3N4LCG8">
    <property type="interactions" value="1473"/>
</dbReference>
<name>A0A3N4LCG8_9PEZI</name>
<gene>
    <name evidence="11" type="ORF">P167DRAFT_533076</name>
</gene>
<keyword evidence="5 9" id="KW-0560">Oxidoreductase</keyword>
<dbReference type="PRINTS" id="PR00385">
    <property type="entry name" value="P450"/>
</dbReference>
<dbReference type="InterPro" id="IPR036396">
    <property type="entry name" value="Cyt_P450_sf"/>
</dbReference>
<keyword evidence="10" id="KW-0812">Transmembrane</keyword>
<keyword evidence="4 8" id="KW-0479">Metal-binding</keyword>
<evidence type="ECO:0000313" key="11">
    <source>
        <dbReference type="EMBL" id="RPB15695.1"/>
    </source>
</evidence>
<dbReference type="CDD" id="cd11063">
    <property type="entry name" value="CYP52"/>
    <property type="match status" value="1"/>
</dbReference>